<dbReference type="AlphaFoldDB" id="A0A1R3JYI9"/>
<accession>A0A1R3JYI9</accession>
<dbReference type="EMBL" id="AWUE01015031">
    <property type="protein sequence ID" value="OMO99893.1"/>
    <property type="molecule type" value="Genomic_DNA"/>
</dbReference>
<comment type="caution">
    <text evidence="1">The sequence shown here is derived from an EMBL/GenBank/DDBJ whole genome shotgun (WGS) entry which is preliminary data.</text>
</comment>
<sequence length="51" mass="5719">MAASSLSSNVVDIIVEGDISAGVKRMEIDDTNRNSKRRKISLLRHTKEFDD</sequence>
<protein>
    <submittedName>
        <fullName evidence="1">Uncharacterized protein</fullName>
    </submittedName>
</protein>
<name>A0A1R3JYI9_9ROSI</name>
<proteinExistence type="predicted"/>
<organism evidence="1 2">
    <name type="scientific">Corchorus olitorius</name>
    <dbReference type="NCBI Taxonomy" id="93759"/>
    <lineage>
        <taxon>Eukaryota</taxon>
        <taxon>Viridiplantae</taxon>
        <taxon>Streptophyta</taxon>
        <taxon>Embryophyta</taxon>
        <taxon>Tracheophyta</taxon>
        <taxon>Spermatophyta</taxon>
        <taxon>Magnoliopsida</taxon>
        <taxon>eudicotyledons</taxon>
        <taxon>Gunneridae</taxon>
        <taxon>Pentapetalae</taxon>
        <taxon>rosids</taxon>
        <taxon>malvids</taxon>
        <taxon>Malvales</taxon>
        <taxon>Malvaceae</taxon>
        <taxon>Grewioideae</taxon>
        <taxon>Apeibeae</taxon>
        <taxon>Corchorus</taxon>
    </lineage>
</organism>
<evidence type="ECO:0000313" key="2">
    <source>
        <dbReference type="Proteomes" id="UP000187203"/>
    </source>
</evidence>
<keyword evidence="2" id="KW-1185">Reference proteome</keyword>
<dbReference type="Proteomes" id="UP000187203">
    <property type="component" value="Unassembled WGS sequence"/>
</dbReference>
<reference evidence="2" key="1">
    <citation type="submission" date="2013-09" db="EMBL/GenBank/DDBJ databases">
        <title>Corchorus olitorius genome sequencing.</title>
        <authorList>
            <person name="Alam M."/>
            <person name="Haque M.S."/>
            <person name="Islam M.S."/>
            <person name="Emdad E.M."/>
            <person name="Islam M.M."/>
            <person name="Ahmed B."/>
            <person name="Halim A."/>
            <person name="Hossen Q.M.M."/>
            <person name="Hossain M.Z."/>
            <person name="Ahmed R."/>
            <person name="Khan M.M."/>
            <person name="Islam R."/>
            <person name="Rashid M.M."/>
            <person name="Khan S.A."/>
            <person name="Rahman M.S."/>
            <person name="Alam M."/>
            <person name="Yahiya A.S."/>
            <person name="Khan M.S."/>
            <person name="Azam M.S."/>
            <person name="Haque T."/>
            <person name="Lashkar M.Z.H."/>
            <person name="Akhand A.I."/>
            <person name="Morshed G."/>
            <person name="Roy S."/>
            <person name="Uddin K.S."/>
            <person name="Rabeya T."/>
            <person name="Hossain A.S."/>
            <person name="Chowdhury A."/>
            <person name="Snigdha A.R."/>
            <person name="Mortoza M.S."/>
            <person name="Matin S.A."/>
            <person name="Hoque S.M.E."/>
            <person name="Islam M.K."/>
            <person name="Roy D.K."/>
            <person name="Haider R."/>
            <person name="Moosa M.M."/>
            <person name="Elias S.M."/>
            <person name="Hasan A.M."/>
            <person name="Jahan S."/>
            <person name="Shafiuddin M."/>
            <person name="Mahmood N."/>
            <person name="Shommy N.S."/>
        </authorList>
    </citation>
    <scope>NUCLEOTIDE SEQUENCE [LARGE SCALE GENOMIC DNA]</scope>
    <source>
        <strain evidence="2">cv. O-4</strain>
    </source>
</reference>
<gene>
    <name evidence="1" type="ORF">COLO4_13049</name>
</gene>
<evidence type="ECO:0000313" key="1">
    <source>
        <dbReference type="EMBL" id="OMO99893.1"/>
    </source>
</evidence>